<keyword evidence="1" id="KW-1133">Transmembrane helix</keyword>
<dbReference type="RefSeq" id="WP_086535278.1">
    <property type="nucleotide sequence ID" value="NZ_JBLKRZ010000014.1"/>
</dbReference>
<dbReference type="AlphaFoldDB" id="A0A243QAS0"/>
<feature type="transmembrane region" description="Helical" evidence="1">
    <location>
        <begin position="12"/>
        <end position="31"/>
    </location>
</feature>
<proteinExistence type="predicted"/>
<dbReference type="InterPro" id="IPR024495">
    <property type="entry name" value="DUF2771"/>
</dbReference>
<organism evidence="2 3">
    <name type="scientific">Gordonia lacunae</name>
    <dbReference type="NCBI Taxonomy" id="417102"/>
    <lineage>
        <taxon>Bacteria</taxon>
        <taxon>Bacillati</taxon>
        <taxon>Actinomycetota</taxon>
        <taxon>Actinomycetes</taxon>
        <taxon>Mycobacteriales</taxon>
        <taxon>Gordoniaceae</taxon>
        <taxon>Gordonia</taxon>
    </lineage>
</organism>
<dbReference type="EMBL" id="NGFO01000010">
    <property type="protein sequence ID" value="OUC78813.1"/>
    <property type="molecule type" value="Genomic_DNA"/>
</dbReference>
<keyword evidence="1" id="KW-0812">Transmembrane</keyword>
<sequence>MISSGEKKALSIIAIVVVLFVAVVGTSVFLLTRNASSDDQPYLHVAVGDELHTVDPRWWCDLMLTACDPEITAPRETPSVPVPVGSTVMLTVSSEIAQGPWNLAAVYQTPRGLVEDEQPQGSDSTYTLTLRSVPDRVLIGFTVISASARLSPADEVLPRGELAVQTAPDA</sequence>
<reference evidence="2 3" key="1">
    <citation type="submission" date="2017-05" db="EMBL/GenBank/DDBJ databases">
        <title>Biotechnological potential of actinobacteria isolated from South African environments.</title>
        <authorList>
            <person name="Le Roes-Hill M."/>
            <person name="Prins A."/>
            <person name="Durrell K.A."/>
        </authorList>
    </citation>
    <scope>NUCLEOTIDE SEQUENCE [LARGE SCALE GENOMIC DNA]</scope>
    <source>
        <strain evidence="2">BS2</strain>
    </source>
</reference>
<comment type="caution">
    <text evidence="2">The sequence shown here is derived from an EMBL/GenBank/DDBJ whole genome shotgun (WGS) entry which is preliminary data.</text>
</comment>
<evidence type="ECO:0000313" key="2">
    <source>
        <dbReference type="EMBL" id="OUC78813.1"/>
    </source>
</evidence>
<accession>A0A243QAS0</accession>
<dbReference type="Proteomes" id="UP000194632">
    <property type="component" value="Unassembled WGS sequence"/>
</dbReference>
<keyword evidence="3" id="KW-1185">Reference proteome</keyword>
<evidence type="ECO:0000313" key="3">
    <source>
        <dbReference type="Proteomes" id="UP000194632"/>
    </source>
</evidence>
<evidence type="ECO:0000256" key="1">
    <source>
        <dbReference type="SAM" id="Phobius"/>
    </source>
</evidence>
<dbReference type="STRING" id="417102.CA982_10455"/>
<evidence type="ECO:0008006" key="4">
    <source>
        <dbReference type="Google" id="ProtNLM"/>
    </source>
</evidence>
<keyword evidence="1" id="KW-0472">Membrane</keyword>
<dbReference type="Pfam" id="PF10969">
    <property type="entry name" value="DUF2771"/>
    <property type="match status" value="1"/>
</dbReference>
<dbReference type="OrthoDB" id="4772953at2"/>
<gene>
    <name evidence="2" type="ORF">CA982_10455</name>
</gene>
<protein>
    <recommendedName>
        <fullName evidence="4">DUF2771 domain-containing protein</fullName>
    </recommendedName>
</protein>
<name>A0A243QAS0_9ACTN</name>